<gene>
    <name evidence="1" type="ORF">GGX14DRAFT_393439</name>
</gene>
<organism evidence="1 2">
    <name type="scientific">Mycena pura</name>
    <dbReference type="NCBI Taxonomy" id="153505"/>
    <lineage>
        <taxon>Eukaryota</taxon>
        <taxon>Fungi</taxon>
        <taxon>Dikarya</taxon>
        <taxon>Basidiomycota</taxon>
        <taxon>Agaricomycotina</taxon>
        <taxon>Agaricomycetes</taxon>
        <taxon>Agaricomycetidae</taxon>
        <taxon>Agaricales</taxon>
        <taxon>Marasmiineae</taxon>
        <taxon>Mycenaceae</taxon>
        <taxon>Mycena</taxon>
    </lineage>
</organism>
<reference evidence="1" key="1">
    <citation type="submission" date="2023-03" db="EMBL/GenBank/DDBJ databases">
        <title>Massive genome expansion in bonnet fungi (Mycena s.s.) driven by repeated elements and novel gene families across ecological guilds.</title>
        <authorList>
            <consortium name="Lawrence Berkeley National Laboratory"/>
            <person name="Harder C.B."/>
            <person name="Miyauchi S."/>
            <person name="Viragh M."/>
            <person name="Kuo A."/>
            <person name="Thoen E."/>
            <person name="Andreopoulos B."/>
            <person name="Lu D."/>
            <person name="Skrede I."/>
            <person name="Drula E."/>
            <person name="Henrissat B."/>
            <person name="Morin E."/>
            <person name="Kohler A."/>
            <person name="Barry K."/>
            <person name="LaButti K."/>
            <person name="Morin E."/>
            <person name="Salamov A."/>
            <person name="Lipzen A."/>
            <person name="Mereny Z."/>
            <person name="Hegedus B."/>
            <person name="Baldrian P."/>
            <person name="Stursova M."/>
            <person name="Weitz H."/>
            <person name="Taylor A."/>
            <person name="Grigoriev I.V."/>
            <person name="Nagy L.G."/>
            <person name="Martin F."/>
            <person name="Kauserud H."/>
        </authorList>
    </citation>
    <scope>NUCLEOTIDE SEQUENCE</scope>
    <source>
        <strain evidence="1">9144</strain>
    </source>
</reference>
<accession>A0AAD6VHW9</accession>
<dbReference type="EMBL" id="JARJCW010000023">
    <property type="protein sequence ID" value="KAJ7212541.1"/>
    <property type="molecule type" value="Genomic_DNA"/>
</dbReference>
<evidence type="ECO:0000313" key="1">
    <source>
        <dbReference type="EMBL" id="KAJ7212541.1"/>
    </source>
</evidence>
<comment type="caution">
    <text evidence="1">The sequence shown here is derived from an EMBL/GenBank/DDBJ whole genome shotgun (WGS) entry which is preliminary data.</text>
</comment>
<keyword evidence="2" id="KW-1185">Reference proteome</keyword>
<sequence>MFATCRQRQRRRLRLRPRDRCAGERCCLTSRSGVCSEAWGCLATGQAGRRGFELRGHCGLQTCMWKGRQAYGHGGQDGKRTFSAGQRAGGAEDLRTTRQVRRVGGKIQWASRHREQAGTAGGQLRRAVRMHSARRRGCALGLAFYPHYPYLANERSVHAHWHVLSNANDPHPRFAALDSLLVASHAWHAKPETSSRVTCEYPAGGQLKCPAERPSWGPGATQPSPPGVFGGYQLATPSGTHSQPRWRCTAKRTKVDLKSDPLQTWSINHKIHGQFILYSSASDEWRPDSEVTNVARSQNRR</sequence>
<dbReference type="AlphaFoldDB" id="A0AAD6VHW9"/>
<name>A0AAD6VHW9_9AGAR</name>
<dbReference type="Proteomes" id="UP001219525">
    <property type="component" value="Unassembled WGS sequence"/>
</dbReference>
<protein>
    <submittedName>
        <fullName evidence="1">Uncharacterized protein</fullName>
    </submittedName>
</protein>
<proteinExistence type="predicted"/>
<evidence type="ECO:0000313" key="2">
    <source>
        <dbReference type="Proteomes" id="UP001219525"/>
    </source>
</evidence>